<protein>
    <recommendedName>
        <fullName evidence="4">Signal transduction histidine kinase dimerisation/phosphoacceptor domain-containing protein</fullName>
    </recommendedName>
</protein>
<evidence type="ECO:0000313" key="3">
    <source>
        <dbReference type="Proteomes" id="UP000322876"/>
    </source>
</evidence>
<reference evidence="2 3" key="1">
    <citation type="submission" date="2019-06" db="EMBL/GenBank/DDBJ databases">
        <title>Genomic insights into carbon and energy metabolism of Deferribacter autotrophicus revealed new metabolic traits in the phylum Deferribacteres.</title>
        <authorList>
            <person name="Slobodkin A.I."/>
            <person name="Slobodkina G.B."/>
            <person name="Allioux M."/>
            <person name="Alain K."/>
            <person name="Jebbar M."/>
            <person name="Shadrin V."/>
            <person name="Kublanov I.V."/>
            <person name="Toshchakov S.V."/>
            <person name="Bonch-Osmolovskaya E.A."/>
        </authorList>
    </citation>
    <scope>NUCLEOTIDE SEQUENCE [LARGE SCALE GENOMIC DNA]</scope>
    <source>
        <strain evidence="2 3">SL50</strain>
    </source>
</reference>
<evidence type="ECO:0000313" key="2">
    <source>
        <dbReference type="EMBL" id="KAA0259423.1"/>
    </source>
</evidence>
<organism evidence="2 3">
    <name type="scientific">Deferribacter autotrophicus</name>
    <dbReference type="NCBI Taxonomy" id="500465"/>
    <lineage>
        <taxon>Bacteria</taxon>
        <taxon>Pseudomonadati</taxon>
        <taxon>Deferribacterota</taxon>
        <taxon>Deferribacteres</taxon>
        <taxon>Deferribacterales</taxon>
        <taxon>Deferribacteraceae</taxon>
        <taxon>Deferribacter</taxon>
    </lineage>
</organism>
<dbReference type="Gene3D" id="1.10.287.130">
    <property type="match status" value="1"/>
</dbReference>
<name>A0A5A8F760_9BACT</name>
<dbReference type="Proteomes" id="UP000322876">
    <property type="component" value="Unassembled WGS sequence"/>
</dbReference>
<dbReference type="RefSeq" id="WP_149265244.1">
    <property type="nucleotide sequence ID" value="NZ_VFJB01000001.1"/>
</dbReference>
<feature type="coiled-coil region" evidence="1">
    <location>
        <begin position="293"/>
        <end position="320"/>
    </location>
</feature>
<evidence type="ECO:0008006" key="4">
    <source>
        <dbReference type="Google" id="ProtNLM"/>
    </source>
</evidence>
<dbReference type="SUPFAM" id="SSF52172">
    <property type="entry name" value="CheY-like"/>
    <property type="match status" value="1"/>
</dbReference>
<keyword evidence="3" id="KW-1185">Reference proteome</keyword>
<feature type="coiled-coil region" evidence="1">
    <location>
        <begin position="121"/>
        <end position="148"/>
    </location>
</feature>
<accession>A0A5A8F760</accession>
<comment type="caution">
    <text evidence="2">The sequence shown here is derived from an EMBL/GenBank/DDBJ whole genome shotgun (WGS) entry which is preliminary data.</text>
</comment>
<evidence type="ECO:0000256" key="1">
    <source>
        <dbReference type="SAM" id="Coils"/>
    </source>
</evidence>
<proteinExistence type="predicted"/>
<dbReference type="EMBL" id="VFJB01000001">
    <property type="protein sequence ID" value="KAA0259423.1"/>
    <property type="molecule type" value="Genomic_DNA"/>
</dbReference>
<gene>
    <name evidence="2" type="ORF">FHQ18_00660</name>
</gene>
<dbReference type="AlphaFoldDB" id="A0A5A8F760"/>
<dbReference type="OrthoDB" id="9795559at2"/>
<dbReference type="InterPro" id="IPR011006">
    <property type="entry name" value="CheY-like_superfamily"/>
</dbReference>
<dbReference type="Gene3D" id="3.40.50.2300">
    <property type="match status" value="1"/>
</dbReference>
<keyword evidence="1" id="KW-0175">Coiled coil</keyword>
<sequence>MESVVLLSNDKKNLKLVSSICKEYGYIFFYIDSLEEAKKFLLNEKVTVVVMEAGFISSPIAFIQTMRNFGCDASFIYIGDGDRNEVRFFLKNGFYDYLNSDFEKIELATSIEEAIENKYAFEGIRSLAEELEKSNEKLIQRTKELEIEKIHLNEIVDVLKLIDNFVKDLNKSDFEKIPDIIDSYISVRFQDRYYIITKVYEENKEDISVTNIPDKFAKFDTLFKGIDLKRLGNNESRGKVKLKLDKEYFFLVYPIWYEDNYFGSILIEGNMIEEYDDFYLTLISEHLALNVFNKKLLIDLQEAKDKLLETERQKTLLNLAVSLNHIINNNLLGISLNFEYIKKFCNDDNELHKSFDIIEKNIDTIKKVVEKLQKVKDIKTEEYLPGINMLKLSEESEN</sequence>